<dbReference type="EMBL" id="QLII01000001">
    <property type="protein sequence ID" value="RAI76027.1"/>
    <property type="molecule type" value="Genomic_DNA"/>
</dbReference>
<proteinExistence type="predicted"/>
<feature type="coiled-coil region" evidence="1">
    <location>
        <begin position="894"/>
        <end position="921"/>
    </location>
</feature>
<organism evidence="3 4">
    <name type="scientific">Spirosoma telluris</name>
    <dbReference type="NCBI Taxonomy" id="2183553"/>
    <lineage>
        <taxon>Bacteria</taxon>
        <taxon>Pseudomonadati</taxon>
        <taxon>Bacteroidota</taxon>
        <taxon>Cytophagia</taxon>
        <taxon>Cytophagales</taxon>
        <taxon>Cytophagaceae</taxon>
        <taxon>Spirosoma</taxon>
    </lineage>
</organism>
<reference evidence="3 4" key="1">
    <citation type="submission" date="2018-06" db="EMBL/GenBank/DDBJ databases">
        <title>Spirosoma sp. HMF3257 Genome sequencing and assembly.</title>
        <authorList>
            <person name="Kang H."/>
            <person name="Cha I."/>
            <person name="Kim H."/>
            <person name="Kang J."/>
            <person name="Joh K."/>
        </authorList>
    </citation>
    <scope>NUCLEOTIDE SEQUENCE [LARGE SCALE GENOMIC DNA]</scope>
    <source>
        <strain evidence="3 4">HMF3257</strain>
    </source>
</reference>
<dbReference type="RefSeq" id="WP_111345103.1">
    <property type="nucleotide sequence ID" value="NZ_QLII01000001.1"/>
</dbReference>
<evidence type="ECO:0000256" key="1">
    <source>
        <dbReference type="SAM" id="Coils"/>
    </source>
</evidence>
<sequence>MNSTETAKLKVEIEGDEADKTLMSLQTEAKEINKALRDMKEAGEEGSDAWKELKNRQKEVNAEMKDMVKNIDLNDASMTELQASSRLLNKELRDLKIGSDEWIAKMKEVQEVDDRISNVRKEVRGLDDDADKQTGTWSTFKGAFAGAFTFDAVTEAAEAIWDFGKDVLDLTAKFEKYNAILATTLGSTEAGAEAFQMIQKFAAQTNFSVDELTDSYIKLANRGLKPGQDELMKMADVANATGKPMGDLVEAINDINNTDRWNELGIKVQTNGDKVSMTFKGMTQEVDRTEAGVMKAIEAFGEMPGVIGMTEKISGTLDGQLSNLGDNFDRLKTTIGGDSTDAFRGLIKVGNELIDAFIEIWKGTQPVRDSMGDVVDVGVRFAQTFGTLLSALFGYEEKAKATTVITDAITIAFRLVATTLISSVAAIQVVADGFNALINKGKEVANFFGASFKIDPKANFDTLAKNFDANAKAIDKLWEDSEATRQETTKKSNANIVQDAQKSGQAITAEAKKESEKKAEAAEKAEQDSLKKIADMQVRAIADEAQRKIAEINLQYDREEAAVRKSVASATTKEQQLTLLATERETKIAKAEEDARAKKEKEETDINNKLDALKAKLLTDDTARKVAALQAQAQRDIDYVNKYITDETRRAETAKAINDKLTSDVEAVNDKHRADELAKNERKRQADATATKQLFDNEYKEFVALSDAKLINAKDNAQAIYDNKLDRLKGEYEYNRRKLEMEAAEEKAKNAAMVQDADQKASSEKAIDGRLKAQLTAADAKYEQDKTKLNEEHLAQRRANTKEFFSAVDGLMEGDYSKFMELLNKKLKNDAAANDKKLQNFTKAGEEILDVAQQGVDALMKLNQVYLESQIKKIEKEKNEQIQAWKDKYDAGAISKEEYEKKVAEINAEAAEKEKEEKLKAWRRNKALMITQAIMAGAQAALMSLATLGWPLGLIGVAAAAVTTAVQIGLISSQQPPDFAKGGYAKVKNAGVVRGSRHGNSYGEAGIAMIDRRSGQEVGEMEGDEPFMILSRNTYRNNKDVVDMLLDSSLHRNGAPIYGDGGTYGDYLGGNRRTYRKGGIGRMYADGGYSGDTSYITDSAEVTAATGVVGDTAGEIQRSQTLMNDIVKNTGLTVDALADMNAFLAGHFLDSLRAQNDDFANAIKGQTGQLVNGQGTANMLLQQIADKNLSVSVTSVVNVWNQINVVVDKSNL</sequence>
<dbReference type="Proteomes" id="UP000249016">
    <property type="component" value="Unassembled WGS sequence"/>
</dbReference>
<accession>A0A327NLD4</accession>
<dbReference type="AlphaFoldDB" id="A0A327NLD4"/>
<keyword evidence="4" id="KW-1185">Reference proteome</keyword>
<comment type="caution">
    <text evidence="3">The sequence shown here is derived from an EMBL/GenBank/DDBJ whole genome shotgun (WGS) entry which is preliminary data.</text>
</comment>
<dbReference type="OrthoDB" id="1219342at2"/>
<dbReference type="Gene3D" id="1.10.287.1490">
    <property type="match status" value="1"/>
</dbReference>
<feature type="coiled-coil region" evidence="1">
    <location>
        <begin position="729"/>
        <end position="792"/>
    </location>
</feature>
<evidence type="ECO:0000256" key="2">
    <source>
        <dbReference type="SAM" id="MobiDB-lite"/>
    </source>
</evidence>
<evidence type="ECO:0000313" key="3">
    <source>
        <dbReference type="EMBL" id="RAI76027.1"/>
    </source>
</evidence>
<keyword evidence="1" id="KW-0175">Coiled coil</keyword>
<name>A0A327NLD4_9BACT</name>
<feature type="compositionally biased region" description="Polar residues" evidence="2">
    <location>
        <begin position="491"/>
        <end position="506"/>
    </location>
</feature>
<feature type="region of interest" description="Disordered" evidence="2">
    <location>
        <begin position="485"/>
        <end position="528"/>
    </location>
</feature>
<gene>
    <name evidence="3" type="ORF">HMF3257_20925</name>
</gene>
<evidence type="ECO:0008006" key="5">
    <source>
        <dbReference type="Google" id="ProtNLM"/>
    </source>
</evidence>
<protein>
    <recommendedName>
        <fullName evidence="5">Phage tail tape measure protein</fullName>
    </recommendedName>
</protein>
<evidence type="ECO:0000313" key="4">
    <source>
        <dbReference type="Proteomes" id="UP000249016"/>
    </source>
</evidence>
<feature type="compositionally biased region" description="Basic and acidic residues" evidence="2">
    <location>
        <begin position="510"/>
        <end position="528"/>
    </location>
</feature>